<evidence type="ECO:0000256" key="3">
    <source>
        <dbReference type="ARBA" id="ARBA00012513"/>
    </source>
</evidence>
<dbReference type="GO" id="GO:0005737">
    <property type="term" value="C:cytoplasm"/>
    <property type="evidence" value="ECO:0007669"/>
    <property type="project" value="TreeGrafter"/>
</dbReference>
<evidence type="ECO:0000256" key="5">
    <source>
        <dbReference type="ARBA" id="ARBA00019973"/>
    </source>
</evidence>
<dbReference type="GO" id="GO:0004674">
    <property type="term" value="F:protein serine/threonine kinase activity"/>
    <property type="evidence" value="ECO:0007669"/>
    <property type="project" value="UniProtKB-KW"/>
</dbReference>
<feature type="domain" description="Protein kinase" evidence="15">
    <location>
        <begin position="42"/>
        <end position="421"/>
    </location>
</feature>
<reference evidence="16" key="1">
    <citation type="submission" date="2023-08" db="EMBL/GenBank/DDBJ databases">
        <title>Black Yeasts Isolated from many extreme environments.</title>
        <authorList>
            <person name="Coleine C."/>
            <person name="Stajich J.E."/>
            <person name="Selbmann L."/>
        </authorList>
    </citation>
    <scope>NUCLEOTIDE SEQUENCE</scope>
    <source>
        <strain evidence="16">CCFEE 5810</strain>
    </source>
</reference>
<keyword evidence="6" id="KW-0723">Serine/threonine-protein kinase</keyword>
<keyword evidence="8" id="KW-0547">Nucleotide-binding</keyword>
<dbReference type="EMBL" id="JAVRQU010000005">
    <property type="protein sequence ID" value="KAK5703050.1"/>
    <property type="molecule type" value="Genomic_DNA"/>
</dbReference>
<dbReference type="PANTHER" id="PTHR47634">
    <property type="entry name" value="PROTEIN KINASE DOMAIN-CONTAINING PROTEIN-RELATED"/>
    <property type="match status" value="1"/>
</dbReference>
<dbReference type="Pfam" id="PF00069">
    <property type="entry name" value="Pkinase"/>
    <property type="match status" value="2"/>
</dbReference>
<dbReference type="PROSITE" id="PS50011">
    <property type="entry name" value="PROTEIN_KINASE_DOM"/>
    <property type="match status" value="1"/>
</dbReference>
<sequence>MAAQRHAKFQSSRLDNIEDIEQYTHEGLHPVHLNDTFANGRYRVVHKLGFGGFSTVWLVRDNVKRRYVSCKILTARNSHACNELIVHEHVRKRCKHHPGYSHIAHVLDHFRIQGPNGSHTALVYELAGPSIKQLYQCSGQVEGNRRLRSDIAQRVAFQAVLAMDCLHESEIVHNDVTSSNILIRLEGTSNWSQDDICRYYGVPITDKLVASTDTNNHESAPTYVVEPARLSIIQDHWRDSMNIMLIDFGISFVASTQFTGGGRTPLRYCAPEIILDKERPSKYSDVWALACTMYEIRGGLSLFGDFFDTELAVLKNIVGVLGKLPEPWWSDLDAERRSMLGEELPEEDGEQPLRSYIQYIGSEDTDLSGPDDRLTGGILELPHARVGEEETDLLVDMLGELLRYDASARPSTDWILKHPWFREQILNTRPPNQAARKLDGGERCGLGSHAVPVSLQSDSGPGVKPLIYMVFMAQKSVKCTLSESSWFDEQLSFFSLPLEIRELVYAEICSFLGTTTPVRPYHCQRSARGVHLTTCRLVSRDFGHELLGIWAETANHEPDLEVDFWRPENRRVDCEKHLITSSQLAYDLWAHLRAFFSEFESRWGRSGRDIVGRIRRITFCVVFKAIPYREDPIEVLPRFDFMDVAQKCERLDGVHKDLRVEVNIICSNQSNSWLQTRGSNGEFDGGLRLEKSTASRMFVMSPTGLAKVTGNVGFARDGGRAVASEWCCVSKEPMEVTSFSKRGHEFATEYEYTTVEL</sequence>
<evidence type="ECO:0000256" key="1">
    <source>
        <dbReference type="ARBA" id="ARBA00003747"/>
    </source>
</evidence>
<evidence type="ECO:0000256" key="7">
    <source>
        <dbReference type="ARBA" id="ARBA00022679"/>
    </source>
</evidence>
<dbReference type="InterPro" id="IPR008266">
    <property type="entry name" value="Tyr_kinase_AS"/>
</dbReference>
<evidence type="ECO:0000256" key="11">
    <source>
        <dbReference type="ARBA" id="ARBA00030980"/>
    </source>
</evidence>
<comment type="catalytic activity">
    <reaction evidence="13">
        <text>L-threonyl-[protein] + ATP = O-phospho-L-threonyl-[protein] + ADP + H(+)</text>
        <dbReference type="Rhea" id="RHEA:46608"/>
        <dbReference type="Rhea" id="RHEA-COMP:11060"/>
        <dbReference type="Rhea" id="RHEA-COMP:11605"/>
        <dbReference type="ChEBI" id="CHEBI:15378"/>
        <dbReference type="ChEBI" id="CHEBI:30013"/>
        <dbReference type="ChEBI" id="CHEBI:30616"/>
        <dbReference type="ChEBI" id="CHEBI:61977"/>
        <dbReference type="ChEBI" id="CHEBI:456216"/>
        <dbReference type="EC" id="2.7.11.1"/>
    </reaction>
</comment>
<dbReference type="PROSITE" id="PS00109">
    <property type="entry name" value="PROTEIN_KINASE_TYR"/>
    <property type="match status" value="1"/>
</dbReference>
<evidence type="ECO:0000256" key="4">
    <source>
        <dbReference type="ARBA" id="ARBA00013948"/>
    </source>
</evidence>
<evidence type="ECO:0000256" key="6">
    <source>
        <dbReference type="ARBA" id="ARBA00022527"/>
    </source>
</evidence>
<accession>A0AAN7WF39</accession>
<dbReference type="GO" id="GO:0005524">
    <property type="term" value="F:ATP binding"/>
    <property type="evidence" value="ECO:0007669"/>
    <property type="project" value="UniProtKB-KW"/>
</dbReference>
<dbReference type="PANTHER" id="PTHR47634:SF9">
    <property type="entry name" value="PROTEIN KINASE DOMAIN-CONTAINING PROTEIN-RELATED"/>
    <property type="match status" value="1"/>
</dbReference>
<organism evidence="16 17">
    <name type="scientific">Elasticomyces elasticus</name>
    <dbReference type="NCBI Taxonomy" id="574655"/>
    <lineage>
        <taxon>Eukaryota</taxon>
        <taxon>Fungi</taxon>
        <taxon>Dikarya</taxon>
        <taxon>Ascomycota</taxon>
        <taxon>Pezizomycotina</taxon>
        <taxon>Dothideomycetes</taxon>
        <taxon>Dothideomycetidae</taxon>
        <taxon>Mycosphaerellales</taxon>
        <taxon>Teratosphaeriaceae</taxon>
        <taxon>Elasticomyces</taxon>
    </lineage>
</organism>
<comment type="function">
    <text evidence="1">Component of the EKC/KEOPS complex that is required for the formation of a threonylcarbamoyl group on adenosine at position 37 (t(6)A37) in tRNAs that read codons beginning with adenine. The complex is probably involved in the transfer of the threonylcarbamoyl moiety of threonylcarbamoyl-AMP (TC-AMP) to the N6 group of A37. BUD32 has ATPase activity in the context of the EKC/KEOPS complex and likely plays a supporting role to the catalytic subunit KAE1. The EKC/KEOPS complex also promotes both telomere uncapping and telomere elongation. The complex is required for efficient recruitment of transcriptional coactivators.</text>
</comment>
<evidence type="ECO:0000256" key="13">
    <source>
        <dbReference type="ARBA" id="ARBA00047899"/>
    </source>
</evidence>
<dbReference type="AlphaFoldDB" id="A0AAN7WF39"/>
<dbReference type="InterPro" id="IPR051334">
    <property type="entry name" value="SRPK"/>
</dbReference>
<evidence type="ECO:0000256" key="2">
    <source>
        <dbReference type="ARBA" id="ARBA00011534"/>
    </source>
</evidence>
<evidence type="ECO:0000313" key="17">
    <source>
        <dbReference type="Proteomes" id="UP001310594"/>
    </source>
</evidence>
<dbReference type="EC" id="2.7.11.1" evidence="3"/>
<dbReference type="SUPFAM" id="SSF56112">
    <property type="entry name" value="Protein kinase-like (PK-like)"/>
    <property type="match status" value="1"/>
</dbReference>
<evidence type="ECO:0000259" key="15">
    <source>
        <dbReference type="PROSITE" id="PS50011"/>
    </source>
</evidence>
<dbReference type="Proteomes" id="UP001310594">
    <property type="component" value="Unassembled WGS sequence"/>
</dbReference>
<comment type="caution">
    <text evidence="16">The sequence shown here is derived from an EMBL/GenBank/DDBJ whole genome shotgun (WGS) entry which is preliminary data.</text>
</comment>
<evidence type="ECO:0000256" key="10">
    <source>
        <dbReference type="ARBA" id="ARBA00022840"/>
    </source>
</evidence>
<dbReference type="Gene3D" id="1.10.510.10">
    <property type="entry name" value="Transferase(Phosphotransferase) domain 1"/>
    <property type="match status" value="1"/>
</dbReference>
<evidence type="ECO:0000256" key="8">
    <source>
        <dbReference type="ARBA" id="ARBA00022741"/>
    </source>
</evidence>
<dbReference type="GO" id="GO:0000245">
    <property type="term" value="P:spliceosomal complex assembly"/>
    <property type="evidence" value="ECO:0007669"/>
    <property type="project" value="TreeGrafter"/>
</dbReference>
<dbReference type="GO" id="GO:0050684">
    <property type="term" value="P:regulation of mRNA processing"/>
    <property type="evidence" value="ECO:0007669"/>
    <property type="project" value="TreeGrafter"/>
</dbReference>
<protein>
    <recommendedName>
        <fullName evidence="5">EKC/KEOPS complex subunit BUD32</fullName>
        <ecNumber evidence="3">2.7.11.1</ecNumber>
    </recommendedName>
    <alternativeName>
        <fullName evidence="11 12">Atypical Serine/threonine protein kinase BUD32</fullName>
    </alternativeName>
    <alternativeName>
        <fullName evidence="4">EKC/KEOPS complex subunit bud32</fullName>
    </alternativeName>
</protein>
<gene>
    <name evidence="16" type="ORF">LTR97_003996</name>
</gene>
<dbReference type="GO" id="GO:0005634">
    <property type="term" value="C:nucleus"/>
    <property type="evidence" value="ECO:0007669"/>
    <property type="project" value="TreeGrafter"/>
</dbReference>
<proteinExistence type="predicted"/>
<dbReference type="SMART" id="SM00220">
    <property type="entry name" value="S_TKc"/>
    <property type="match status" value="1"/>
</dbReference>
<comment type="catalytic activity">
    <reaction evidence="14">
        <text>L-seryl-[protein] + ATP = O-phospho-L-seryl-[protein] + ADP + H(+)</text>
        <dbReference type="Rhea" id="RHEA:17989"/>
        <dbReference type="Rhea" id="RHEA-COMP:9863"/>
        <dbReference type="Rhea" id="RHEA-COMP:11604"/>
        <dbReference type="ChEBI" id="CHEBI:15378"/>
        <dbReference type="ChEBI" id="CHEBI:29999"/>
        <dbReference type="ChEBI" id="CHEBI:30616"/>
        <dbReference type="ChEBI" id="CHEBI:83421"/>
        <dbReference type="ChEBI" id="CHEBI:456216"/>
        <dbReference type="EC" id="2.7.11.1"/>
    </reaction>
</comment>
<dbReference type="Gene3D" id="3.30.200.20">
    <property type="entry name" value="Phosphorylase Kinase, domain 1"/>
    <property type="match status" value="1"/>
</dbReference>
<name>A0AAN7WF39_9PEZI</name>
<dbReference type="InterPro" id="IPR000719">
    <property type="entry name" value="Prot_kinase_dom"/>
</dbReference>
<evidence type="ECO:0000256" key="12">
    <source>
        <dbReference type="ARBA" id="ARBA00033194"/>
    </source>
</evidence>
<dbReference type="InterPro" id="IPR011009">
    <property type="entry name" value="Kinase-like_dom_sf"/>
</dbReference>
<keyword evidence="10" id="KW-0067">ATP-binding</keyword>
<keyword evidence="7" id="KW-0808">Transferase</keyword>
<evidence type="ECO:0000256" key="14">
    <source>
        <dbReference type="ARBA" id="ARBA00048679"/>
    </source>
</evidence>
<evidence type="ECO:0000256" key="9">
    <source>
        <dbReference type="ARBA" id="ARBA00022777"/>
    </source>
</evidence>
<comment type="subunit">
    <text evidence="2">Component of the EKC/KEOPS complex composed of at least BUD32, CGI121, GON7, KAE1 and PCC1; the whole complex dimerizes.</text>
</comment>
<evidence type="ECO:0000313" key="16">
    <source>
        <dbReference type="EMBL" id="KAK5703050.1"/>
    </source>
</evidence>
<keyword evidence="9" id="KW-0418">Kinase</keyword>